<evidence type="ECO:0000256" key="2">
    <source>
        <dbReference type="ARBA" id="ARBA00022679"/>
    </source>
</evidence>
<dbReference type="InterPro" id="IPR036465">
    <property type="entry name" value="vWFA_dom_sf"/>
</dbReference>
<dbReference type="InterPro" id="IPR043128">
    <property type="entry name" value="Rev_trsase/Diguanyl_cyclase"/>
</dbReference>
<evidence type="ECO:0000256" key="4">
    <source>
        <dbReference type="ARBA" id="ARBA00022722"/>
    </source>
</evidence>
<dbReference type="PANTHER" id="PTHR37984">
    <property type="entry name" value="PROTEIN CBG26694"/>
    <property type="match status" value="1"/>
</dbReference>
<proteinExistence type="predicted"/>
<dbReference type="InterPro" id="IPR041373">
    <property type="entry name" value="RT_RNaseH"/>
</dbReference>
<sequence length="870" mass="99119">MAFDSSLYYQFFGSSTGFLSNQVEAGTSKPRYVRQPNEALWRSNSRVGTKHSLEDIPGMLDLVPWFLGEWLSEILGILSLDRYIQAAASPKDLVILLDGSGSMTGLRKQIARYVVENILDTLTDNDYVTVLRVSEKITPVDECFENSMALASDANIRRSDTTHPDGDYFSFGRRTSRSQRDATRYVPELHPRDSRPSRRRRKRDGRAYRRHVSEQSDAARRRVTTRHAVSLHPHPEKTQVGGLYHPNKLGIRTKGQCKWPESNPRDQGQCKRPDFTLRVRGQCKRSRSSMPGVPRSHPKSETHQLGRLFEAKVGSPPFDVKKLTLELFLTLDLPCTFLIDPDAGSNVVPYHLYNMLKIHLPNLSLKKHSPDLQTLNGFTKIIGKLTLLSPLTIGKISRKENFHVVDASLPFGILTVNTLYHIKLKLDYNNGTIFQLGVPLSNPTYHFNHVPNECTYGLCQNMSQRTCITPKSFTHGNPCMHPLNKAQLSTCHKSNHAPHNCFTKSNCHYYMPSTHKATTTSTYNHNAQNMSIQQHSSHNYHTKLISDHTSSRNNHASVYRNKHDIHNNNTQTTSIQQDGFHANNTRVHTSSHNGNTHNQRNKHDTRTKRRQQPANACTTVNNTIVPSTQNIEKIHVTKQPHSRKTLRSFLSAVNAYKKFIPDHTRLRTPLVNLLKRDVMWVWDDECQKTFTSLKKALPQTPHYTFTRKVYCNASILGIAGVLKQVYPDGKTYTVQYFSHSLRTHEQSYSNLELQCLAIVESVDNFRACLMGRKFTILSNHPALQWLKGIKAPSGRLFRWRLRLSRYEYEVRSINGVQQYETGVLTRIPFCGLLDASLIKSHQSSPSGKSCVTMDHNGLHTVSRKGVYLKL</sequence>
<protein>
    <recommendedName>
        <fullName evidence="1">RNA-directed DNA polymerase</fullName>
        <ecNumber evidence="1">2.7.7.49</ecNumber>
    </recommendedName>
</protein>
<dbReference type="SUPFAM" id="SSF56672">
    <property type="entry name" value="DNA/RNA polymerases"/>
    <property type="match status" value="1"/>
</dbReference>
<dbReference type="CDD" id="cd09274">
    <property type="entry name" value="RNase_HI_RT_Ty3"/>
    <property type="match status" value="1"/>
</dbReference>
<keyword evidence="11" id="KW-1185">Reference proteome</keyword>
<dbReference type="PANTHER" id="PTHR37984:SF5">
    <property type="entry name" value="PROTEIN NYNRIN-LIKE"/>
    <property type="match status" value="1"/>
</dbReference>
<dbReference type="Gene3D" id="3.40.50.410">
    <property type="entry name" value="von Willebrand factor, type A domain"/>
    <property type="match status" value="1"/>
</dbReference>
<keyword evidence="6" id="KW-0378">Hydrolase</keyword>
<evidence type="ECO:0000256" key="1">
    <source>
        <dbReference type="ARBA" id="ARBA00012493"/>
    </source>
</evidence>
<keyword evidence="5" id="KW-0255">Endonuclease</keyword>
<keyword evidence="7" id="KW-0695">RNA-directed DNA polymerase</keyword>
<dbReference type="EMBL" id="CP092867">
    <property type="protein sequence ID" value="UYV67435.1"/>
    <property type="molecule type" value="Genomic_DNA"/>
</dbReference>
<gene>
    <name evidence="10" type="ORF">LAZ67_5000601</name>
</gene>
<name>A0ABY6KF25_9ARAC</name>
<dbReference type="InterPro" id="IPR050951">
    <property type="entry name" value="Retrovirus_Pol_polyprotein"/>
</dbReference>
<feature type="compositionally biased region" description="Polar residues" evidence="8">
    <location>
        <begin position="584"/>
        <end position="598"/>
    </location>
</feature>
<evidence type="ECO:0000256" key="3">
    <source>
        <dbReference type="ARBA" id="ARBA00022695"/>
    </source>
</evidence>
<feature type="region of interest" description="Disordered" evidence="8">
    <location>
        <begin position="155"/>
        <end position="227"/>
    </location>
</feature>
<feature type="compositionally biased region" description="Basic and acidic residues" evidence="8">
    <location>
        <begin position="178"/>
        <end position="196"/>
    </location>
</feature>
<reference evidence="10 11" key="1">
    <citation type="submission" date="2022-01" db="EMBL/GenBank/DDBJ databases">
        <title>A chromosomal length assembly of Cordylochernes scorpioides.</title>
        <authorList>
            <person name="Zeh D."/>
            <person name="Zeh J."/>
        </authorList>
    </citation>
    <scope>NUCLEOTIDE SEQUENCE [LARGE SCALE GENOMIC DNA]</scope>
    <source>
        <strain evidence="10">IN4F17</strain>
        <tissue evidence="10">Whole Body</tissue>
    </source>
</reference>
<evidence type="ECO:0000313" key="10">
    <source>
        <dbReference type="EMBL" id="UYV67435.1"/>
    </source>
</evidence>
<feature type="domain" description="Reverse transcriptase RNase H-like" evidence="9">
    <location>
        <begin position="708"/>
        <end position="806"/>
    </location>
</feature>
<evidence type="ECO:0000256" key="5">
    <source>
        <dbReference type="ARBA" id="ARBA00022759"/>
    </source>
</evidence>
<evidence type="ECO:0000259" key="9">
    <source>
        <dbReference type="Pfam" id="PF17917"/>
    </source>
</evidence>
<dbReference type="Gene3D" id="3.30.70.270">
    <property type="match status" value="1"/>
</dbReference>
<evidence type="ECO:0000313" key="11">
    <source>
        <dbReference type="Proteomes" id="UP001235939"/>
    </source>
</evidence>
<dbReference type="InterPro" id="IPR043502">
    <property type="entry name" value="DNA/RNA_pol_sf"/>
</dbReference>
<feature type="region of interest" description="Disordered" evidence="8">
    <location>
        <begin position="584"/>
        <end position="615"/>
    </location>
</feature>
<feature type="region of interest" description="Disordered" evidence="8">
    <location>
        <begin position="281"/>
        <end position="301"/>
    </location>
</feature>
<dbReference type="Pfam" id="PF17917">
    <property type="entry name" value="RT_RNaseH"/>
    <property type="match status" value="1"/>
</dbReference>
<dbReference type="Proteomes" id="UP001235939">
    <property type="component" value="Chromosome 05"/>
</dbReference>
<keyword evidence="2" id="KW-0808">Transferase</keyword>
<feature type="compositionally biased region" description="Basic residues" evidence="8">
    <location>
        <begin position="599"/>
        <end position="611"/>
    </location>
</feature>
<keyword evidence="4" id="KW-0540">Nuclease</keyword>
<dbReference type="SUPFAM" id="SSF53300">
    <property type="entry name" value="vWA-like"/>
    <property type="match status" value="1"/>
</dbReference>
<dbReference type="Gene3D" id="2.40.70.10">
    <property type="entry name" value="Acid Proteases"/>
    <property type="match status" value="1"/>
</dbReference>
<evidence type="ECO:0000256" key="8">
    <source>
        <dbReference type="SAM" id="MobiDB-lite"/>
    </source>
</evidence>
<evidence type="ECO:0000256" key="7">
    <source>
        <dbReference type="ARBA" id="ARBA00022918"/>
    </source>
</evidence>
<feature type="compositionally biased region" description="Basic and acidic residues" evidence="8">
    <location>
        <begin position="155"/>
        <end position="166"/>
    </location>
</feature>
<organism evidence="10 11">
    <name type="scientific">Cordylochernes scorpioides</name>
    <dbReference type="NCBI Taxonomy" id="51811"/>
    <lineage>
        <taxon>Eukaryota</taxon>
        <taxon>Metazoa</taxon>
        <taxon>Ecdysozoa</taxon>
        <taxon>Arthropoda</taxon>
        <taxon>Chelicerata</taxon>
        <taxon>Arachnida</taxon>
        <taxon>Pseudoscorpiones</taxon>
        <taxon>Cheliferoidea</taxon>
        <taxon>Chernetidae</taxon>
        <taxon>Cordylochernes</taxon>
    </lineage>
</organism>
<dbReference type="InterPro" id="IPR021109">
    <property type="entry name" value="Peptidase_aspartic_dom_sf"/>
</dbReference>
<dbReference type="EC" id="2.7.7.49" evidence="1"/>
<evidence type="ECO:0000256" key="6">
    <source>
        <dbReference type="ARBA" id="ARBA00022801"/>
    </source>
</evidence>
<accession>A0ABY6KF25</accession>
<feature type="compositionally biased region" description="Basic and acidic residues" evidence="8">
    <location>
        <begin position="205"/>
        <end position="220"/>
    </location>
</feature>
<keyword evidence="3" id="KW-0548">Nucleotidyltransferase</keyword>